<dbReference type="Proteomes" id="UP000827986">
    <property type="component" value="Unassembled WGS sequence"/>
</dbReference>
<feature type="non-terminal residue" evidence="1">
    <location>
        <position position="1"/>
    </location>
</feature>
<accession>A0A9D3XUR0</accession>
<reference evidence="1" key="1">
    <citation type="submission" date="2021-09" db="EMBL/GenBank/DDBJ databases">
        <title>The genome of Mauremys mutica provides insights into the evolution of semi-aquatic lifestyle.</title>
        <authorList>
            <person name="Gong S."/>
            <person name="Gao Y."/>
        </authorList>
    </citation>
    <scope>NUCLEOTIDE SEQUENCE</scope>
    <source>
        <strain evidence="1">MM-2020</strain>
        <tissue evidence="1">Muscle</tissue>
    </source>
</reference>
<name>A0A9D3XUR0_9SAUR</name>
<dbReference type="AlphaFoldDB" id="A0A9D3XUR0"/>
<gene>
    <name evidence="1" type="ORF">KIL84_019938</name>
</gene>
<proteinExistence type="predicted"/>
<comment type="caution">
    <text evidence="1">The sequence shown here is derived from an EMBL/GenBank/DDBJ whole genome shotgun (WGS) entry which is preliminary data.</text>
</comment>
<organism evidence="1 2">
    <name type="scientific">Mauremys mutica</name>
    <name type="common">yellowpond turtle</name>
    <dbReference type="NCBI Taxonomy" id="74926"/>
    <lineage>
        <taxon>Eukaryota</taxon>
        <taxon>Metazoa</taxon>
        <taxon>Chordata</taxon>
        <taxon>Craniata</taxon>
        <taxon>Vertebrata</taxon>
        <taxon>Euteleostomi</taxon>
        <taxon>Archelosauria</taxon>
        <taxon>Testudinata</taxon>
        <taxon>Testudines</taxon>
        <taxon>Cryptodira</taxon>
        <taxon>Durocryptodira</taxon>
        <taxon>Testudinoidea</taxon>
        <taxon>Geoemydidae</taxon>
        <taxon>Geoemydinae</taxon>
        <taxon>Mauremys</taxon>
    </lineage>
</organism>
<evidence type="ECO:0000313" key="2">
    <source>
        <dbReference type="Proteomes" id="UP000827986"/>
    </source>
</evidence>
<protein>
    <submittedName>
        <fullName evidence="1">Uncharacterized protein</fullName>
    </submittedName>
</protein>
<dbReference type="EMBL" id="JAHDVG010000463">
    <property type="protein sequence ID" value="KAH1187189.1"/>
    <property type="molecule type" value="Genomic_DNA"/>
</dbReference>
<sequence>MSGAESANFRRMAIRRKSSPTLHSSALVFAGPPGGGRLCPPPGEGARKEAAGNVTEDFAKTAPLSCYVCQCRRLVRWVWS</sequence>
<keyword evidence="2" id="KW-1185">Reference proteome</keyword>
<evidence type="ECO:0000313" key="1">
    <source>
        <dbReference type="EMBL" id="KAH1187189.1"/>
    </source>
</evidence>